<dbReference type="PANTHER" id="PTHR37833">
    <property type="entry name" value="LIPOPROTEIN-RELATED"/>
    <property type="match status" value="1"/>
</dbReference>
<evidence type="ECO:0008006" key="3">
    <source>
        <dbReference type="Google" id="ProtNLM"/>
    </source>
</evidence>
<dbReference type="PROSITE" id="PS51257">
    <property type="entry name" value="PROKAR_LIPOPROTEIN"/>
    <property type="match status" value="1"/>
</dbReference>
<dbReference type="Gene3D" id="2.60.40.10">
    <property type="entry name" value="Immunoglobulins"/>
    <property type="match status" value="1"/>
</dbReference>
<evidence type="ECO:0000313" key="1">
    <source>
        <dbReference type="EMBL" id="OUP22725.1"/>
    </source>
</evidence>
<dbReference type="EMBL" id="NFJX01000001">
    <property type="protein sequence ID" value="OUP22725.1"/>
    <property type="molecule type" value="Genomic_DNA"/>
</dbReference>
<dbReference type="SUPFAM" id="SSF52833">
    <property type="entry name" value="Thioredoxin-like"/>
    <property type="match status" value="1"/>
</dbReference>
<accession>A0A1Y4IQX2</accession>
<dbReference type="AlphaFoldDB" id="A0A1Y4IQX2"/>
<proteinExistence type="predicted"/>
<sequence>MKYLNLIILLLFLLACQDKKKEEVRRLVSEWQGKEIRFPQDMVFTRFTTDTVDFTLPKSSHKVLIFVDSIGCTNCKLQLHRWKELIQYTDSITQGTVPFLFFFQSDDKKEIQYLLKRDYFDMPICLDQSDRMNKLNHFPADGKFQTFLLDKDNKVVVIGNPIHNPNIRELYLKEITGKQPVSQIQTTAKVEETFIQLGAIKPGESKEAIFLLTNTGNHPLVILDAATTCGCARPSFDKHPAKPGETLQVRVIMTPKDKGFFDETITVKCNTNQLIKLNIRGTTQ</sequence>
<dbReference type="Pfam" id="PF07610">
    <property type="entry name" value="DUF1573"/>
    <property type="match status" value="1"/>
</dbReference>
<comment type="caution">
    <text evidence="1">The sequence shown here is derived from an EMBL/GenBank/DDBJ whole genome shotgun (WGS) entry which is preliminary data.</text>
</comment>
<dbReference type="InterPro" id="IPR036249">
    <property type="entry name" value="Thioredoxin-like_sf"/>
</dbReference>
<name>A0A1Y4IQX2_PARDI</name>
<dbReference type="Gene3D" id="3.40.30.10">
    <property type="entry name" value="Glutaredoxin"/>
    <property type="match status" value="1"/>
</dbReference>
<dbReference type="Proteomes" id="UP000195950">
    <property type="component" value="Unassembled WGS sequence"/>
</dbReference>
<dbReference type="PANTHER" id="PTHR37833:SF1">
    <property type="entry name" value="SIGNAL PEPTIDE PROTEIN"/>
    <property type="match status" value="1"/>
</dbReference>
<dbReference type="RefSeq" id="WP_087342022.1">
    <property type="nucleotide sequence ID" value="NZ_NFJX01000001.1"/>
</dbReference>
<dbReference type="InterPro" id="IPR011467">
    <property type="entry name" value="DUF1573"/>
</dbReference>
<protein>
    <recommendedName>
        <fullName evidence="3">DUF1573 domain-containing protein</fullName>
    </recommendedName>
</protein>
<gene>
    <name evidence="1" type="ORF">B5F32_00540</name>
</gene>
<reference evidence="2" key="1">
    <citation type="submission" date="2017-04" db="EMBL/GenBank/DDBJ databases">
        <title>Function of individual gut microbiota members based on whole genome sequencing of pure cultures obtained from chicken caecum.</title>
        <authorList>
            <person name="Medvecky M."/>
            <person name="Cejkova D."/>
            <person name="Polansky O."/>
            <person name="Karasova D."/>
            <person name="Kubasova T."/>
            <person name="Cizek A."/>
            <person name="Rychlik I."/>
        </authorList>
    </citation>
    <scope>NUCLEOTIDE SEQUENCE [LARGE SCALE GENOMIC DNA]</scope>
    <source>
        <strain evidence="2">An199</strain>
    </source>
</reference>
<organism evidence="1 2">
    <name type="scientific">Parabacteroides distasonis</name>
    <dbReference type="NCBI Taxonomy" id="823"/>
    <lineage>
        <taxon>Bacteria</taxon>
        <taxon>Pseudomonadati</taxon>
        <taxon>Bacteroidota</taxon>
        <taxon>Bacteroidia</taxon>
        <taxon>Bacteroidales</taxon>
        <taxon>Tannerellaceae</taxon>
        <taxon>Parabacteroides</taxon>
    </lineage>
</organism>
<dbReference type="InterPro" id="IPR013783">
    <property type="entry name" value="Ig-like_fold"/>
</dbReference>
<evidence type="ECO:0000313" key="2">
    <source>
        <dbReference type="Proteomes" id="UP000195950"/>
    </source>
</evidence>